<name>J0D2H3_AURST</name>
<dbReference type="SUPFAM" id="SSF53187">
    <property type="entry name" value="Zn-dependent exopeptidases"/>
    <property type="match status" value="1"/>
</dbReference>
<evidence type="ECO:0000313" key="12">
    <source>
        <dbReference type="Proteomes" id="UP000006514"/>
    </source>
</evidence>
<gene>
    <name evidence="11" type="ORF">AURDEDRAFT_115672</name>
</gene>
<dbReference type="InterPro" id="IPR045175">
    <property type="entry name" value="M28_fam"/>
</dbReference>
<dbReference type="PANTHER" id="PTHR12147">
    <property type="entry name" value="METALLOPEPTIDASE M28 FAMILY MEMBER"/>
    <property type="match status" value="1"/>
</dbReference>
<evidence type="ECO:0000256" key="8">
    <source>
        <dbReference type="ARBA" id="ARBA00043962"/>
    </source>
</evidence>
<keyword evidence="4 9" id="KW-0479">Metal-binding</keyword>
<keyword evidence="3 9" id="KW-0645">Protease</keyword>
<dbReference type="GO" id="GO:0006508">
    <property type="term" value="P:proteolysis"/>
    <property type="evidence" value="ECO:0007669"/>
    <property type="project" value="UniProtKB-KW"/>
</dbReference>
<evidence type="ECO:0000256" key="6">
    <source>
        <dbReference type="ARBA" id="ARBA00022801"/>
    </source>
</evidence>
<sequence length="412" mass="44390">MLLPTFLLAVSSPALATRFMASDRRLVRFGPGPNETALVPALTLDLLHSVRHGHDGEAATLDLEHPLLAGLHPGLLAAVTDTTRRGPGWIDMTEPTLPAINEASPLQLAVQSEELEVERRQTATFPTPNAAKYPQLSNDGFFKSVSATKLSSTVATLSNYTTRYYRNTNARVPATWIQSQFTAAAGSGNVVLVENSFDQPNVIAQIPRKAGSTNDEIVVIGAHLDSINQSSSGGRAPGADDDASGIAVLLQTLQILTENGWAGSRQIEFHAYAGEEGGLLGSSRVASQYKSAGINVRGMLQFDMIAYQINTKPVITILTDTSSGLQTFSNGLITTYIPEATLYTNRCGYACSDHFSWDSRGYASISIDESGPSDRYLNPYYHTSGDTIDRLDFTKASVFVKLALAWALELSE</sequence>
<dbReference type="eggNOG" id="KOG2195">
    <property type="taxonomic scope" value="Eukaryota"/>
</dbReference>
<dbReference type="PANTHER" id="PTHR12147:SF56">
    <property type="entry name" value="AMINOPEPTIDASE YDR415C-RELATED"/>
    <property type="match status" value="1"/>
</dbReference>
<evidence type="ECO:0000256" key="3">
    <source>
        <dbReference type="ARBA" id="ARBA00022670"/>
    </source>
</evidence>
<dbReference type="EC" id="3.4.-.-" evidence="9"/>
<comment type="cofactor">
    <cofactor evidence="1">
        <name>Zn(2+)</name>
        <dbReference type="ChEBI" id="CHEBI:29105"/>
    </cofactor>
</comment>
<keyword evidence="12" id="KW-1185">Reference proteome</keyword>
<dbReference type="OrthoDB" id="10013407at2759"/>
<feature type="chain" id="PRO_5005136416" description="Peptide hydrolase" evidence="9">
    <location>
        <begin position="17"/>
        <end position="412"/>
    </location>
</feature>
<dbReference type="OMA" id="ASWINVN"/>
<keyword evidence="7 9" id="KW-0862">Zinc</keyword>
<keyword evidence="6 9" id="KW-0378">Hydrolase</keyword>
<dbReference type="KEGG" id="adl:AURDEDRAFT_115672"/>
<feature type="signal peptide" evidence="9">
    <location>
        <begin position="1"/>
        <end position="16"/>
    </location>
</feature>
<comment type="similarity">
    <text evidence="8">Belongs to the peptidase M28 family. M28E subfamily.</text>
</comment>
<reference evidence="12" key="1">
    <citation type="journal article" date="2012" name="Science">
        <title>The Paleozoic origin of enzymatic lignin decomposition reconstructed from 31 fungal genomes.</title>
        <authorList>
            <person name="Floudas D."/>
            <person name="Binder M."/>
            <person name="Riley R."/>
            <person name="Barry K."/>
            <person name="Blanchette R.A."/>
            <person name="Henrissat B."/>
            <person name="Martinez A.T."/>
            <person name="Otillar R."/>
            <person name="Spatafora J.W."/>
            <person name="Yadav J.S."/>
            <person name="Aerts A."/>
            <person name="Benoit I."/>
            <person name="Boyd A."/>
            <person name="Carlson A."/>
            <person name="Copeland A."/>
            <person name="Coutinho P.M."/>
            <person name="de Vries R.P."/>
            <person name="Ferreira P."/>
            <person name="Findley K."/>
            <person name="Foster B."/>
            <person name="Gaskell J."/>
            <person name="Glotzer D."/>
            <person name="Gorecki P."/>
            <person name="Heitman J."/>
            <person name="Hesse C."/>
            <person name="Hori C."/>
            <person name="Igarashi K."/>
            <person name="Jurgens J.A."/>
            <person name="Kallen N."/>
            <person name="Kersten P."/>
            <person name="Kohler A."/>
            <person name="Kuees U."/>
            <person name="Kumar T.K.A."/>
            <person name="Kuo A."/>
            <person name="LaButti K."/>
            <person name="Larrondo L.F."/>
            <person name="Lindquist E."/>
            <person name="Ling A."/>
            <person name="Lombard V."/>
            <person name="Lucas S."/>
            <person name="Lundell T."/>
            <person name="Martin R."/>
            <person name="McLaughlin D.J."/>
            <person name="Morgenstern I."/>
            <person name="Morin E."/>
            <person name="Murat C."/>
            <person name="Nagy L.G."/>
            <person name="Nolan M."/>
            <person name="Ohm R.A."/>
            <person name="Patyshakuliyeva A."/>
            <person name="Rokas A."/>
            <person name="Ruiz-Duenas F.J."/>
            <person name="Sabat G."/>
            <person name="Salamov A."/>
            <person name="Samejima M."/>
            <person name="Schmutz J."/>
            <person name="Slot J.C."/>
            <person name="St John F."/>
            <person name="Stenlid J."/>
            <person name="Sun H."/>
            <person name="Sun S."/>
            <person name="Syed K."/>
            <person name="Tsang A."/>
            <person name="Wiebenga A."/>
            <person name="Young D."/>
            <person name="Pisabarro A."/>
            <person name="Eastwood D.C."/>
            <person name="Martin F."/>
            <person name="Cullen D."/>
            <person name="Grigoriev I.V."/>
            <person name="Hibbett D.S."/>
        </authorList>
    </citation>
    <scope>NUCLEOTIDE SEQUENCE [LARGE SCALE GENOMIC DNA]</scope>
    <source>
        <strain evidence="12">TFB10046</strain>
    </source>
</reference>
<dbReference type="Gene3D" id="3.40.630.10">
    <property type="entry name" value="Zn peptidases"/>
    <property type="match status" value="1"/>
</dbReference>
<dbReference type="AlphaFoldDB" id="J0D2H3"/>
<dbReference type="EMBL" id="JH687797">
    <property type="protein sequence ID" value="EJD40958.1"/>
    <property type="molecule type" value="Genomic_DNA"/>
</dbReference>
<evidence type="ECO:0000256" key="1">
    <source>
        <dbReference type="ARBA" id="ARBA00001947"/>
    </source>
</evidence>
<dbReference type="GO" id="GO:0004177">
    <property type="term" value="F:aminopeptidase activity"/>
    <property type="evidence" value="ECO:0007669"/>
    <property type="project" value="UniProtKB-KW"/>
</dbReference>
<dbReference type="GO" id="GO:0008235">
    <property type="term" value="F:metalloexopeptidase activity"/>
    <property type="evidence" value="ECO:0007669"/>
    <property type="project" value="InterPro"/>
</dbReference>
<evidence type="ECO:0000256" key="4">
    <source>
        <dbReference type="ARBA" id="ARBA00022723"/>
    </source>
</evidence>
<dbReference type="Pfam" id="PF04389">
    <property type="entry name" value="Peptidase_M28"/>
    <property type="match status" value="1"/>
</dbReference>
<feature type="domain" description="Peptidase M28" evidence="10">
    <location>
        <begin position="201"/>
        <end position="405"/>
    </location>
</feature>
<organism evidence="11 12">
    <name type="scientific">Auricularia subglabra (strain TFB-10046 / SS5)</name>
    <name type="common">White-rot fungus</name>
    <name type="synonym">Auricularia delicata (strain TFB10046)</name>
    <dbReference type="NCBI Taxonomy" id="717982"/>
    <lineage>
        <taxon>Eukaryota</taxon>
        <taxon>Fungi</taxon>
        <taxon>Dikarya</taxon>
        <taxon>Basidiomycota</taxon>
        <taxon>Agaricomycotina</taxon>
        <taxon>Agaricomycetes</taxon>
        <taxon>Auriculariales</taxon>
        <taxon>Auriculariaceae</taxon>
        <taxon>Auricularia</taxon>
    </lineage>
</organism>
<dbReference type="InParanoid" id="J0D2H3"/>
<evidence type="ECO:0000256" key="7">
    <source>
        <dbReference type="ARBA" id="ARBA00022833"/>
    </source>
</evidence>
<dbReference type="GO" id="GO:0046872">
    <property type="term" value="F:metal ion binding"/>
    <property type="evidence" value="ECO:0007669"/>
    <property type="project" value="UniProtKB-KW"/>
</dbReference>
<accession>J0D2H3</accession>
<proteinExistence type="inferred from homology"/>
<keyword evidence="5 9" id="KW-0732">Signal</keyword>
<dbReference type="Proteomes" id="UP000006514">
    <property type="component" value="Unassembled WGS sequence"/>
</dbReference>
<keyword evidence="2" id="KW-0031">Aminopeptidase</keyword>
<evidence type="ECO:0000256" key="5">
    <source>
        <dbReference type="ARBA" id="ARBA00022729"/>
    </source>
</evidence>
<dbReference type="InterPro" id="IPR007484">
    <property type="entry name" value="Peptidase_M28"/>
</dbReference>
<evidence type="ECO:0000259" key="10">
    <source>
        <dbReference type="Pfam" id="PF04389"/>
    </source>
</evidence>
<evidence type="ECO:0000313" key="11">
    <source>
        <dbReference type="EMBL" id="EJD40958.1"/>
    </source>
</evidence>
<evidence type="ECO:0000256" key="2">
    <source>
        <dbReference type="ARBA" id="ARBA00022438"/>
    </source>
</evidence>
<protein>
    <recommendedName>
        <fullName evidence="9">Peptide hydrolase</fullName>
        <ecNumber evidence="9">3.4.-.-</ecNumber>
    </recommendedName>
</protein>
<evidence type="ECO:0000256" key="9">
    <source>
        <dbReference type="RuleBase" id="RU361240"/>
    </source>
</evidence>